<dbReference type="Proteomes" id="UP000536909">
    <property type="component" value="Unassembled WGS sequence"/>
</dbReference>
<accession>A0AAJ5JXE5</accession>
<gene>
    <name evidence="3" type="ORF">FCS05_18625</name>
    <name evidence="2" type="ORF">HNQ10_004062</name>
</gene>
<evidence type="ECO:0000313" key="5">
    <source>
        <dbReference type="Proteomes" id="UP000536909"/>
    </source>
</evidence>
<dbReference type="Proteomes" id="UP000308000">
    <property type="component" value="Unassembled WGS sequence"/>
</dbReference>
<evidence type="ECO:0000313" key="2">
    <source>
        <dbReference type="EMBL" id="MBB5297191.1"/>
    </source>
</evidence>
<dbReference type="RefSeq" id="WP_129117464.1">
    <property type="nucleotide sequence ID" value="NZ_BSUI01000036.1"/>
</dbReference>
<protein>
    <submittedName>
        <fullName evidence="3">Uncharacterized protein</fullName>
    </submittedName>
</protein>
<comment type="caution">
    <text evidence="3">The sequence shown here is derived from an EMBL/GenBank/DDBJ whole genome shotgun (WGS) entry which is preliminary data.</text>
</comment>
<dbReference type="EMBL" id="JACHFV010000019">
    <property type="protein sequence ID" value="MBB5297191.1"/>
    <property type="molecule type" value="Genomic_DNA"/>
</dbReference>
<reference evidence="3 4" key="1">
    <citation type="submission" date="2019-04" db="EMBL/GenBank/DDBJ databases">
        <title>Deinococcus metalilatus MA1002 mutant No.5.</title>
        <authorList>
            <person name="Park W."/>
            <person name="Park C."/>
        </authorList>
    </citation>
    <scope>NUCLEOTIDE SEQUENCE [LARGE SCALE GENOMIC DNA]</scope>
    <source>
        <strain evidence="3 4">MA1002-m5</strain>
    </source>
</reference>
<reference evidence="2 5" key="2">
    <citation type="submission" date="2020-08" db="EMBL/GenBank/DDBJ databases">
        <title>Genomic Encyclopedia of Type Strains, Phase IV (KMG-IV): sequencing the most valuable type-strain genomes for metagenomic binning, comparative biology and taxonomic classification.</title>
        <authorList>
            <person name="Goeker M."/>
        </authorList>
    </citation>
    <scope>NUCLEOTIDE SEQUENCE [LARGE SCALE GENOMIC DNA]</scope>
    <source>
        <strain evidence="2 5">DSM 105434</strain>
    </source>
</reference>
<dbReference type="AlphaFoldDB" id="A0AAJ5JXE5"/>
<sequence>MRIHPSSHFTTSAKMSATPYDAQKKSKCPVAAELTVVTNLAVQLHTLSLVTQMSSVERRAGDKRLAQLSARFDRAHAKALDLGVPLGQAFRVDLAGQGYVVILAEDGLEYSLLS</sequence>
<proteinExistence type="predicted"/>
<dbReference type="EMBL" id="VBRC01000020">
    <property type="protein sequence ID" value="TLK21800.1"/>
    <property type="molecule type" value="Genomic_DNA"/>
</dbReference>
<name>A0AAJ5JXE5_9DEIO</name>
<keyword evidence="5" id="KW-1185">Reference proteome</keyword>
<evidence type="ECO:0000256" key="1">
    <source>
        <dbReference type="SAM" id="MobiDB-lite"/>
    </source>
</evidence>
<evidence type="ECO:0000313" key="4">
    <source>
        <dbReference type="Proteomes" id="UP000308000"/>
    </source>
</evidence>
<evidence type="ECO:0000313" key="3">
    <source>
        <dbReference type="EMBL" id="TLK21800.1"/>
    </source>
</evidence>
<feature type="region of interest" description="Disordered" evidence="1">
    <location>
        <begin position="1"/>
        <end position="21"/>
    </location>
</feature>
<organism evidence="3 4">
    <name type="scientific">Deinococcus metallilatus</name>
    <dbReference type="NCBI Taxonomy" id="1211322"/>
    <lineage>
        <taxon>Bacteria</taxon>
        <taxon>Thermotogati</taxon>
        <taxon>Deinococcota</taxon>
        <taxon>Deinococci</taxon>
        <taxon>Deinococcales</taxon>
        <taxon>Deinococcaceae</taxon>
        <taxon>Deinococcus</taxon>
    </lineage>
</organism>